<feature type="domain" description="Carrier" evidence="4">
    <location>
        <begin position="251"/>
        <end position="325"/>
    </location>
</feature>
<gene>
    <name evidence="5" type="ORF">HPO_18650</name>
</gene>
<feature type="compositionally biased region" description="Pro residues" evidence="3">
    <location>
        <begin position="125"/>
        <end position="139"/>
    </location>
</feature>
<dbReference type="InterPro" id="IPR009081">
    <property type="entry name" value="PP-bd_ACP"/>
</dbReference>
<dbReference type="eggNOG" id="COG1503">
    <property type="taxonomic scope" value="Bacteria"/>
</dbReference>
<dbReference type="STRING" id="1280954.HPO_18650"/>
<sequence length="325" mass="33490">MPDLPRPTDPSQLPAPASHPFAAPASAIERIWHEVSQRHQDYLQTTAAAHTAYLNAAAALLGGAQIPQATLPLPAPAPALPPPAAPAPQAAAAPSPAPARPAEINIAPAPAAAKPYTNGAAAPQAPAPKPQPAPAPAIPAPAKTAAGPDPIALVRAIISEKTGYPEDMLEIDMDLEGELGVDSIKQVEILSTLRDRVPELPEIDPEKLVELRTIAAIAAMLGSAPAPATAPVAQTAAQAPAAAPAAQAGNGVTVAVVRSLIAEKTGYPDDILEEDMDLEGELGVDSIKQVEILSALRDRYPSLPEVDPEDIAELRTIRKIADFFA</sequence>
<dbReference type="PRINTS" id="PR01217">
    <property type="entry name" value="PRICHEXTENSN"/>
</dbReference>
<dbReference type="EMBL" id="ARYM01000037">
    <property type="protein sequence ID" value="KCZ96704.1"/>
    <property type="molecule type" value="Genomic_DNA"/>
</dbReference>
<dbReference type="RefSeq" id="WP_035602449.1">
    <property type="nucleotide sequence ID" value="NZ_ARYM01000037.1"/>
</dbReference>
<keyword evidence="2" id="KW-0597">Phosphoprotein</keyword>
<protein>
    <submittedName>
        <fullName evidence="5">Beta-ketoacyl synthase</fullName>
    </submittedName>
</protein>
<evidence type="ECO:0000313" key="6">
    <source>
        <dbReference type="Proteomes" id="UP000027100"/>
    </source>
</evidence>
<feature type="region of interest" description="Disordered" evidence="3">
    <location>
        <begin position="115"/>
        <end position="145"/>
    </location>
</feature>
<evidence type="ECO:0000313" key="5">
    <source>
        <dbReference type="EMBL" id="KCZ96704.1"/>
    </source>
</evidence>
<dbReference type="PANTHER" id="PTHR23330:SF9">
    <property type="entry name" value="PROLINE-RICH PROTEIN 11"/>
    <property type="match status" value="1"/>
</dbReference>
<organism evidence="5 6">
    <name type="scientific">Hyphomonas polymorpha PS728</name>
    <dbReference type="NCBI Taxonomy" id="1280954"/>
    <lineage>
        <taxon>Bacteria</taxon>
        <taxon>Pseudomonadati</taxon>
        <taxon>Pseudomonadota</taxon>
        <taxon>Alphaproteobacteria</taxon>
        <taxon>Hyphomonadales</taxon>
        <taxon>Hyphomonadaceae</taxon>
        <taxon>Hyphomonas</taxon>
    </lineage>
</organism>
<dbReference type="InterPro" id="IPR006162">
    <property type="entry name" value="Ppantetheine_attach_site"/>
</dbReference>
<evidence type="ECO:0000256" key="3">
    <source>
        <dbReference type="SAM" id="MobiDB-lite"/>
    </source>
</evidence>
<dbReference type="AlphaFoldDB" id="A0A062V9A7"/>
<dbReference type="Pfam" id="PF00550">
    <property type="entry name" value="PP-binding"/>
    <property type="match status" value="2"/>
</dbReference>
<dbReference type="SUPFAM" id="SSF47336">
    <property type="entry name" value="ACP-like"/>
    <property type="match status" value="2"/>
</dbReference>
<dbReference type="Gene3D" id="1.10.1200.10">
    <property type="entry name" value="ACP-like"/>
    <property type="match status" value="2"/>
</dbReference>
<feature type="region of interest" description="Disordered" evidence="3">
    <location>
        <begin position="1"/>
        <end position="22"/>
    </location>
</feature>
<dbReference type="OrthoDB" id="9778690at2"/>
<accession>A0A062V9A7</accession>
<proteinExistence type="predicted"/>
<keyword evidence="1" id="KW-0596">Phosphopantetheine</keyword>
<dbReference type="InterPro" id="IPR036736">
    <property type="entry name" value="ACP-like_sf"/>
</dbReference>
<comment type="caution">
    <text evidence="5">The sequence shown here is derived from an EMBL/GenBank/DDBJ whole genome shotgun (WGS) entry which is preliminary data.</text>
</comment>
<dbReference type="PANTHER" id="PTHR23330">
    <property type="entry name" value="P300 TRANSCRIPTIONAL COFACTOR JMY-RELATED"/>
    <property type="match status" value="1"/>
</dbReference>
<name>A0A062V9A7_9PROT</name>
<evidence type="ECO:0000256" key="1">
    <source>
        <dbReference type="ARBA" id="ARBA00022450"/>
    </source>
</evidence>
<feature type="domain" description="Carrier" evidence="4">
    <location>
        <begin position="148"/>
        <end position="225"/>
    </location>
</feature>
<evidence type="ECO:0000259" key="4">
    <source>
        <dbReference type="PROSITE" id="PS50075"/>
    </source>
</evidence>
<keyword evidence="6" id="KW-1185">Reference proteome</keyword>
<evidence type="ECO:0000256" key="2">
    <source>
        <dbReference type="ARBA" id="ARBA00022553"/>
    </source>
</evidence>
<reference evidence="5 6" key="1">
    <citation type="journal article" date="2014" name="Antonie Van Leeuwenhoek">
        <title>Hyphomonas beringensis sp. nov. and Hyphomonas chukchiensis sp. nov., isolated from surface seawater of the Bering Sea and Chukchi Sea.</title>
        <authorList>
            <person name="Li C."/>
            <person name="Lai Q."/>
            <person name="Li G."/>
            <person name="Dong C."/>
            <person name="Wang J."/>
            <person name="Liao Y."/>
            <person name="Shao Z."/>
        </authorList>
    </citation>
    <scope>NUCLEOTIDE SEQUENCE [LARGE SCALE GENOMIC DNA]</scope>
    <source>
        <strain evidence="5 6">PS728</strain>
    </source>
</reference>
<dbReference type="PROSITE" id="PS50075">
    <property type="entry name" value="CARRIER"/>
    <property type="match status" value="2"/>
</dbReference>
<feature type="compositionally biased region" description="Low complexity" evidence="3">
    <location>
        <begin position="115"/>
        <end position="124"/>
    </location>
</feature>
<feature type="region of interest" description="Disordered" evidence="3">
    <location>
        <begin position="80"/>
        <end position="102"/>
    </location>
</feature>
<dbReference type="PATRIC" id="fig|1280954.3.peg.3751"/>
<feature type="compositionally biased region" description="Low complexity" evidence="3">
    <location>
        <begin position="87"/>
        <end position="102"/>
    </location>
</feature>
<dbReference type="PROSITE" id="PS00012">
    <property type="entry name" value="PHOSPHOPANTETHEINE"/>
    <property type="match status" value="2"/>
</dbReference>
<dbReference type="Proteomes" id="UP000027100">
    <property type="component" value="Unassembled WGS sequence"/>
</dbReference>